<dbReference type="PANTHER" id="PTHR33155:SF27">
    <property type="entry name" value="FANTASTIC FOUR-LIKE PROTEIN (DUF3049)"/>
    <property type="match status" value="1"/>
</dbReference>
<evidence type="ECO:0000259" key="3">
    <source>
        <dbReference type="Pfam" id="PF11250"/>
    </source>
</evidence>
<evidence type="ECO:0000256" key="1">
    <source>
        <dbReference type="ARBA" id="ARBA00008690"/>
    </source>
</evidence>
<evidence type="ECO:0000256" key="2">
    <source>
        <dbReference type="SAM" id="MobiDB-lite"/>
    </source>
</evidence>
<proteinExistence type="inferred from homology"/>
<feature type="domain" description="FAF" evidence="3">
    <location>
        <begin position="56"/>
        <end position="108"/>
    </location>
</feature>
<dbReference type="InterPro" id="IPR046431">
    <property type="entry name" value="FAF_dom"/>
</dbReference>
<sequence length="164" mass="19011">MVGSYSSEEQDQQCEGCTEGLGFESSDRDVDDHDDSYHHHEMEAETRRRRRTRSRRFPPPISSLSCNGNPVFVLKAVRKDGRLRISREWINRPEILRADSCRENRLRLFVVKADSASDEASEESEQIKGDAAEEEPKRWRLALFQRCHGKQEMSLWNNPCLATT</sequence>
<organism evidence="4 5">
    <name type="scientific">Stephania japonica</name>
    <dbReference type="NCBI Taxonomy" id="461633"/>
    <lineage>
        <taxon>Eukaryota</taxon>
        <taxon>Viridiplantae</taxon>
        <taxon>Streptophyta</taxon>
        <taxon>Embryophyta</taxon>
        <taxon>Tracheophyta</taxon>
        <taxon>Spermatophyta</taxon>
        <taxon>Magnoliopsida</taxon>
        <taxon>Ranunculales</taxon>
        <taxon>Menispermaceae</taxon>
        <taxon>Menispermoideae</taxon>
        <taxon>Cissampelideae</taxon>
        <taxon>Stephania</taxon>
    </lineage>
</organism>
<reference evidence="4 5" key="1">
    <citation type="submission" date="2024-01" db="EMBL/GenBank/DDBJ databases">
        <title>Genome assemblies of Stephania.</title>
        <authorList>
            <person name="Yang L."/>
        </authorList>
    </citation>
    <scope>NUCLEOTIDE SEQUENCE [LARGE SCALE GENOMIC DNA]</scope>
    <source>
        <strain evidence="4">QJT</strain>
        <tissue evidence="4">Leaf</tissue>
    </source>
</reference>
<dbReference type="Pfam" id="PF11250">
    <property type="entry name" value="FAF"/>
    <property type="match status" value="1"/>
</dbReference>
<dbReference type="PANTHER" id="PTHR33155">
    <property type="entry name" value="FANTASTIC FOUR-LIKE PROTEIN (DUF3049)"/>
    <property type="match status" value="1"/>
</dbReference>
<evidence type="ECO:0000313" key="5">
    <source>
        <dbReference type="Proteomes" id="UP001417504"/>
    </source>
</evidence>
<feature type="region of interest" description="Disordered" evidence="2">
    <location>
        <begin position="1"/>
        <end position="62"/>
    </location>
</feature>
<name>A0AAP0PM71_9MAGN</name>
<dbReference type="Proteomes" id="UP001417504">
    <property type="component" value="Unassembled WGS sequence"/>
</dbReference>
<protein>
    <recommendedName>
        <fullName evidence="3">FAF domain-containing protein</fullName>
    </recommendedName>
</protein>
<keyword evidence="5" id="KW-1185">Reference proteome</keyword>
<dbReference type="AlphaFoldDB" id="A0AAP0PM71"/>
<comment type="caution">
    <text evidence="4">The sequence shown here is derived from an EMBL/GenBank/DDBJ whole genome shotgun (WGS) entry which is preliminary data.</text>
</comment>
<evidence type="ECO:0000313" key="4">
    <source>
        <dbReference type="EMBL" id="KAK9146785.1"/>
    </source>
</evidence>
<comment type="similarity">
    <text evidence="1">Belongs to the fantastic four family.</text>
</comment>
<feature type="compositionally biased region" description="Basic and acidic residues" evidence="2">
    <location>
        <begin position="25"/>
        <end position="46"/>
    </location>
</feature>
<gene>
    <name evidence="4" type="ORF">Sjap_006688</name>
</gene>
<dbReference type="InterPro" id="IPR021410">
    <property type="entry name" value="FAF"/>
</dbReference>
<dbReference type="EMBL" id="JBBNAE010000002">
    <property type="protein sequence ID" value="KAK9146785.1"/>
    <property type="molecule type" value="Genomic_DNA"/>
</dbReference>
<accession>A0AAP0PM71</accession>
<feature type="compositionally biased region" description="Basic residues" evidence="2">
    <location>
        <begin position="47"/>
        <end position="56"/>
    </location>
</feature>